<evidence type="ECO:0000313" key="3">
    <source>
        <dbReference type="Proteomes" id="UP000271889"/>
    </source>
</evidence>
<feature type="compositionally biased region" description="Basic and acidic residues" evidence="1">
    <location>
        <begin position="79"/>
        <end position="88"/>
    </location>
</feature>
<feature type="region of interest" description="Disordered" evidence="1">
    <location>
        <begin position="76"/>
        <end position="95"/>
    </location>
</feature>
<evidence type="ECO:0000313" key="2">
    <source>
        <dbReference type="EMBL" id="VDN33099.1"/>
    </source>
</evidence>
<dbReference type="Proteomes" id="UP000271889">
    <property type="component" value="Unassembled WGS sequence"/>
</dbReference>
<reference evidence="2 3" key="1">
    <citation type="submission" date="2018-11" db="EMBL/GenBank/DDBJ databases">
        <authorList>
            <consortium name="Pathogen Informatics"/>
        </authorList>
    </citation>
    <scope>NUCLEOTIDE SEQUENCE [LARGE SCALE GENOMIC DNA]</scope>
</reference>
<name>A0A3P7QU82_CYLGO</name>
<sequence>MMEWQPQRFKHFGEDIIEDVLHAYRLNVYYHETRESFDEWMKANGGDTFEARNRSQVHKTQMLGIAYAEHTAIQSAADTNRELEDPRIRQVSQKG</sequence>
<proteinExistence type="predicted"/>
<gene>
    <name evidence="2" type="ORF">CGOC_LOCUS12294</name>
</gene>
<keyword evidence="3" id="KW-1185">Reference proteome</keyword>
<protein>
    <submittedName>
        <fullName evidence="2">Uncharacterized protein</fullName>
    </submittedName>
</protein>
<dbReference type="EMBL" id="UYRV01122153">
    <property type="protein sequence ID" value="VDN33099.1"/>
    <property type="molecule type" value="Genomic_DNA"/>
</dbReference>
<accession>A0A3P7QU82</accession>
<dbReference type="AlphaFoldDB" id="A0A3P7QU82"/>
<evidence type="ECO:0000256" key="1">
    <source>
        <dbReference type="SAM" id="MobiDB-lite"/>
    </source>
</evidence>
<organism evidence="2 3">
    <name type="scientific">Cylicostephanus goldi</name>
    <name type="common">Nematode worm</name>
    <dbReference type="NCBI Taxonomy" id="71465"/>
    <lineage>
        <taxon>Eukaryota</taxon>
        <taxon>Metazoa</taxon>
        <taxon>Ecdysozoa</taxon>
        <taxon>Nematoda</taxon>
        <taxon>Chromadorea</taxon>
        <taxon>Rhabditida</taxon>
        <taxon>Rhabditina</taxon>
        <taxon>Rhabditomorpha</taxon>
        <taxon>Strongyloidea</taxon>
        <taxon>Strongylidae</taxon>
        <taxon>Cylicostephanus</taxon>
    </lineage>
</organism>